<evidence type="ECO:0000313" key="14">
    <source>
        <dbReference type="EMBL" id="QIG43935.1"/>
    </source>
</evidence>
<evidence type="ECO:0000256" key="10">
    <source>
        <dbReference type="ARBA" id="ARBA00023163"/>
    </source>
</evidence>
<evidence type="ECO:0000259" key="13">
    <source>
        <dbReference type="PROSITE" id="PS51674"/>
    </source>
</evidence>
<dbReference type="Proteomes" id="UP000502996">
    <property type="component" value="Chromosome"/>
</dbReference>
<protein>
    <recommendedName>
        <fullName evidence="11">Transcriptional regulator WhiB</fullName>
    </recommendedName>
</protein>
<keyword evidence="9 11" id="KW-1015">Disulfide bond</keyword>
<evidence type="ECO:0000256" key="7">
    <source>
        <dbReference type="ARBA" id="ARBA00023015"/>
    </source>
</evidence>
<dbReference type="GO" id="GO:0045892">
    <property type="term" value="P:negative regulation of DNA-templated transcription"/>
    <property type="evidence" value="ECO:0007669"/>
    <property type="project" value="TreeGrafter"/>
</dbReference>
<dbReference type="GO" id="GO:0051539">
    <property type="term" value="F:4 iron, 4 sulfur cluster binding"/>
    <property type="evidence" value="ECO:0007669"/>
    <property type="project" value="UniProtKB-UniRule"/>
</dbReference>
<comment type="subcellular location">
    <subcellularLocation>
        <location evidence="1 11">Cytoplasm</location>
    </subcellularLocation>
</comment>
<dbReference type="GO" id="GO:0005737">
    <property type="term" value="C:cytoplasm"/>
    <property type="evidence" value="ECO:0007669"/>
    <property type="project" value="UniProtKB-SubCell"/>
</dbReference>
<feature type="region of interest" description="Disordered" evidence="12">
    <location>
        <begin position="1"/>
        <end position="22"/>
    </location>
</feature>
<keyword evidence="4 11" id="KW-0479">Metal-binding</keyword>
<dbReference type="RefSeq" id="WP_165234386.1">
    <property type="nucleotide sequence ID" value="NZ_CP049257.1"/>
</dbReference>
<organism evidence="14 15">
    <name type="scientific">Nocardioides anomalus</name>
    <dbReference type="NCBI Taxonomy" id="2712223"/>
    <lineage>
        <taxon>Bacteria</taxon>
        <taxon>Bacillati</taxon>
        <taxon>Actinomycetota</taxon>
        <taxon>Actinomycetes</taxon>
        <taxon>Propionibacteriales</taxon>
        <taxon>Nocardioidaceae</taxon>
        <taxon>Nocardioides</taxon>
    </lineage>
</organism>
<feature type="binding site" evidence="11">
    <location>
        <position position="55"/>
    </location>
    <ligand>
        <name>[4Fe-4S] cluster</name>
        <dbReference type="ChEBI" id="CHEBI:49883"/>
    </ligand>
</feature>
<feature type="binding site" evidence="11">
    <location>
        <position position="64"/>
    </location>
    <ligand>
        <name>[4Fe-4S] cluster</name>
        <dbReference type="ChEBI" id="CHEBI:49883"/>
    </ligand>
</feature>
<evidence type="ECO:0000256" key="5">
    <source>
        <dbReference type="ARBA" id="ARBA00023004"/>
    </source>
</evidence>
<dbReference type="AlphaFoldDB" id="A0A6G6WFR5"/>
<keyword evidence="5 11" id="KW-0408">Iron</keyword>
<dbReference type="GO" id="GO:0045454">
    <property type="term" value="P:cell redox homeostasis"/>
    <property type="evidence" value="ECO:0007669"/>
    <property type="project" value="TreeGrafter"/>
</dbReference>
<evidence type="ECO:0000256" key="11">
    <source>
        <dbReference type="HAMAP-Rule" id="MF_01479"/>
    </source>
</evidence>
<keyword evidence="10 11" id="KW-0804">Transcription</keyword>
<comment type="PTM">
    <text evidence="11">The Fe-S cluster can be nitrosylated by nitric oxide (NO).</text>
</comment>
<evidence type="ECO:0000256" key="8">
    <source>
        <dbReference type="ARBA" id="ARBA00023125"/>
    </source>
</evidence>
<dbReference type="EMBL" id="CP049257">
    <property type="protein sequence ID" value="QIG43935.1"/>
    <property type="molecule type" value="Genomic_DNA"/>
</dbReference>
<keyword evidence="7 11" id="KW-0805">Transcription regulation</keyword>
<keyword evidence="15" id="KW-1185">Reference proteome</keyword>
<dbReference type="KEGG" id="nano:G5V58_15185"/>
<reference evidence="14 15" key="1">
    <citation type="submission" date="2020-02" db="EMBL/GenBank/DDBJ databases">
        <title>Full genome sequence of Nocardioides sp. R-3366.</title>
        <authorList>
            <person name="Im W.-T."/>
        </authorList>
    </citation>
    <scope>NUCLEOTIDE SEQUENCE [LARGE SCALE GENOMIC DNA]</scope>
    <source>
        <strain evidence="14 15">R-3366</strain>
    </source>
</reference>
<dbReference type="InterPro" id="IPR003482">
    <property type="entry name" value="Whib"/>
</dbReference>
<dbReference type="GO" id="GO:0047134">
    <property type="term" value="F:protein-disulfide reductase [NAD(P)H] activity"/>
    <property type="evidence" value="ECO:0007669"/>
    <property type="project" value="TreeGrafter"/>
</dbReference>
<evidence type="ECO:0000256" key="3">
    <source>
        <dbReference type="ARBA" id="ARBA00022485"/>
    </source>
</evidence>
<keyword evidence="6 11" id="KW-0411">Iron-sulfur</keyword>
<dbReference type="GO" id="GO:0003677">
    <property type="term" value="F:DNA binding"/>
    <property type="evidence" value="ECO:0007669"/>
    <property type="project" value="UniProtKB-UniRule"/>
</dbReference>
<feature type="domain" description="4Fe-4S Wbl-type" evidence="13">
    <location>
        <begin position="31"/>
        <end position="88"/>
    </location>
</feature>
<dbReference type="InterPro" id="IPR034768">
    <property type="entry name" value="4FE4S_WBL"/>
</dbReference>
<name>A0A6G6WFR5_9ACTN</name>
<keyword evidence="3 11" id="KW-0004">4Fe-4S</keyword>
<comment type="PTM">
    <text evidence="11">Upon Fe-S cluster removal intramolecular disulfide bonds are formed.</text>
</comment>
<accession>A0A6G6WFR5</accession>
<dbReference type="PANTHER" id="PTHR38839">
    <property type="entry name" value="TRANSCRIPTIONAL REGULATOR WHID-RELATED"/>
    <property type="match status" value="1"/>
</dbReference>
<evidence type="ECO:0000256" key="6">
    <source>
        <dbReference type="ARBA" id="ARBA00023014"/>
    </source>
</evidence>
<sequence>MTISTLDRATAEPTLGNLHDEAGKVDEATLPCRANNPELWFAESPSDVEFAKALCVECPVRALCFDGALERREPWGVWGGQLFIQGVVVPRKRPRGRPRKNEVAA</sequence>
<dbReference type="Pfam" id="PF02467">
    <property type="entry name" value="Whib"/>
    <property type="match status" value="1"/>
</dbReference>
<gene>
    <name evidence="11" type="primary">whiB</name>
    <name evidence="14" type="ORF">G5V58_15185</name>
</gene>
<dbReference type="Pfam" id="PF02178">
    <property type="entry name" value="AT_hook"/>
    <property type="match status" value="1"/>
</dbReference>
<comment type="similarity">
    <text evidence="2 11">Belongs to the WhiB family.</text>
</comment>
<dbReference type="PROSITE" id="PS51674">
    <property type="entry name" value="4FE4S_WBL"/>
    <property type="match status" value="1"/>
</dbReference>
<dbReference type="PANTHER" id="PTHR38839:SF2">
    <property type="entry name" value="TRANSCRIPTIONAL REGULATOR WHIB7-RELATED"/>
    <property type="match status" value="1"/>
</dbReference>
<evidence type="ECO:0000256" key="9">
    <source>
        <dbReference type="ARBA" id="ARBA00023157"/>
    </source>
</evidence>
<proteinExistence type="inferred from homology"/>
<keyword evidence="11" id="KW-0963">Cytoplasm</keyword>
<dbReference type="GO" id="GO:0046872">
    <property type="term" value="F:metal ion binding"/>
    <property type="evidence" value="ECO:0007669"/>
    <property type="project" value="UniProtKB-KW"/>
</dbReference>
<evidence type="ECO:0000256" key="2">
    <source>
        <dbReference type="ARBA" id="ARBA00006597"/>
    </source>
</evidence>
<evidence type="ECO:0000313" key="15">
    <source>
        <dbReference type="Proteomes" id="UP000502996"/>
    </source>
</evidence>
<dbReference type="GO" id="GO:0035731">
    <property type="term" value="F:dinitrosyl-iron complex binding"/>
    <property type="evidence" value="ECO:0007669"/>
    <property type="project" value="UniProtKB-UniRule"/>
</dbReference>
<feature type="binding site" evidence="11">
    <location>
        <position position="32"/>
    </location>
    <ligand>
        <name>[4Fe-4S] cluster</name>
        <dbReference type="ChEBI" id="CHEBI:49883"/>
    </ligand>
</feature>
<evidence type="ECO:0000256" key="1">
    <source>
        <dbReference type="ARBA" id="ARBA00004496"/>
    </source>
</evidence>
<feature type="binding site" evidence="11">
    <location>
        <position position="58"/>
    </location>
    <ligand>
        <name>[4Fe-4S] cluster</name>
        <dbReference type="ChEBI" id="CHEBI:49883"/>
    </ligand>
</feature>
<comment type="function">
    <text evidence="11">Acts as a transcriptional regulator. Probably redox-responsive. The apo- but not holo-form probably binds DNA.</text>
</comment>
<keyword evidence="8 11" id="KW-0238">DNA-binding</keyword>
<comment type="cofactor">
    <cofactor evidence="11">
        <name>[4Fe-4S] cluster</name>
        <dbReference type="ChEBI" id="CHEBI:49883"/>
    </cofactor>
    <text evidence="11">Binds 1 [4Fe-4S] cluster per subunit. Following nitrosylation of the [4Fe-4S] cluster binds 1 [4Fe-8(NO)] cluster per subunit.</text>
</comment>
<dbReference type="InterPro" id="IPR017956">
    <property type="entry name" value="AT_hook_DNA-bd_motif"/>
</dbReference>
<evidence type="ECO:0000256" key="4">
    <source>
        <dbReference type="ARBA" id="ARBA00022723"/>
    </source>
</evidence>
<evidence type="ECO:0000256" key="12">
    <source>
        <dbReference type="SAM" id="MobiDB-lite"/>
    </source>
</evidence>
<dbReference type="HAMAP" id="MF_01479">
    <property type="entry name" value="WhiB"/>
    <property type="match status" value="1"/>
</dbReference>